<comment type="caution">
    <text evidence="2">The sequence shown here is derived from an EMBL/GenBank/DDBJ whole genome shotgun (WGS) entry which is preliminary data.</text>
</comment>
<organism evidence="2 3">
    <name type="scientific">Arctia plantaginis</name>
    <name type="common">Wood tiger moth</name>
    <name type="synonym">Phalaena plantaginis</name>
    <dbReference type="NCBI Taxonomy" id="874455"/>
    <lineage>
        <taxon>Eukaryota</taxon>
        <taxon>Metazoa</taxon>
        <taxon>Ecdysozoa</taxon>
        <taxon>Arthropoda</taxon>
        <taxon>Hexapoda</taxon>
        <taxon>Insecta</taxon>
        <taxon>Pterygota</taxon>
        <taxon>Neoptera</taxon>
        <taxon>Endopterygota</taxon>
        <taxon>Lepidoptera</taxon>
        <taxon>Glossata</taxon>
        <taxon>Ditrysia</taxon>
        <taxon>Noctuoidea</taxon>
        <taxon>Erebidae</taxon>
        <taxon>Arctiinae</taxon>
        <taxon>Arctia</taxon>
    </lineage>
</organism>
<accession>A0A8S1BMP6</accession>
<evidence type="ECO:0000313" key="3">
    <source>
        <dbReference type="Proteomes" id="UP000494256"/>
    </source>
</evidence>
<feature type="compositionally biased region" description="Basic and acidic residues" evidence="1">
    <location>
        <begin position="1"/>
        <end position="12"/>
    </location>
</feature>
<evidence type="ECO:0000313" key="2">
    <source>
        <dbReference type="EMBL" id="CAB3261093.1"/>
    </source>
</evidence>
<feature type="region of interest" description="Disordered" evidence="1">
    <location>
        <begin position="1"/>
        <end position="56"/>
    </location>
</feature>
<proteinExistence type="predicted"/>
<reference evidence="2 3" key="1">
    <citation type="submission" date="2020-04" db="EMBL/GenBank/DDBJ databases">
        <authorList>
            <person name="Wallbank WR R."/>
            <person name="Pardo Diaz C."/>
            <person name="Kozak K."/>
            <person name="Martin S."/>
            <person name="Jiggins C."/>
            <person name="Moest M."/>
            <person name="Warren A I."/>
            <person name="Byers J.R.P. K."/>
            <person name="Montejo-Kovacevich G."/>
            <person name="Yen C E."/>
        </authorList>
    </citation>
    <scope>NUCLEOTIDE SEQUENCE [LARGE SCALE GENOMIC DNA]</scope>
</reference>
<evidence type="ECO:0000256" key="1">
    <source>
        <dbReference type="SAM" id="MobiDB-lite"/>
    </source>
</evidence>
<sequence length="108" mass="12227">MDENEEYNREASHGISFQTQPLSTQQVSSIHQSLPPTAPTHTEVKQEPVDEEDHDTIDIEEHPIETLKVEMDENEEYNREASHGISFQTQPLSTQFVECGEAESVSNS</sequence>
<dbReference type="EMBL" id="CADEBD010000959">
    <property type="protein sequence ID" value="CAB3261093.1"/>
    <property type="molecule type" value="Genomic_DNA"/>
</dbReference>
<feature type="compositionally biased region" description="Polar residues" evidence="1">
    <location>
        <begin position="15"/>
        <end position="35"/>
    </location>
</feature>
<dbReference type="Proteomes" id="UP000494256">
    <property type="component" value="Unassembled WGS sequence"/>
</dbReference>
<dbReference type="OrthoDB" id="1854593at2759"/>
<dbReference type="AlphaFoldDB" id="A0A8S1BMP6"/>
<gene>
    <name evidence="2" type="ORF">APLA_LOCUS17310</name>
</gene>
<name>A0A8S1BMP6_ARCPL</name>
<protein>
    <submittedName>
        <fullName evidence="2">Uncharacterized protein</fullName>
    </submittedName>
</protein>